<evidence type="ECO:0000313" key="3">
    <source>
        <dbReference type="EMBL" id="MDN4521412.1"/>
    </source>
</evidence>
<keyword evidence="3" id="KW-0540">Nuclease</keyword>
<evidence type="ECO:0000313" key="4">
    <source>
        <dbReference type="Proteomes" id="UP001172687"/>
    </source>
</evidence>
<dbReference type="Pfam" id="PF01844">
    <property type="entry name" value="HNH"/>
    <property type="match status" value="1"/>
</dbReference>
<feature type="compositionally biased region" description="Basic and acidic residues" evidence="1">
    <location>
        <begin position="42"/>
        <end position="55"/>
    </location>
</feature>
<evidence type="ECO:0000256" key="1">
    <source>
        <dbReference type="SAM" id="MobiDB-lite"/>
    </source>
</evidence>
<reference evidence="3" key="1">
    <citation type="submission" date="2023-07" db="EMBL/GenBank/DDBJ databases">
        <title>Degradation of tert-butanol by M. austroafricanum TBA100.</title>
        <authorList>
            <person name="Helbich S."/>
            <person name="Vainshtein Y."/>
        </authorList>
    </citation>
    <scope>NUCLEOTIDE SEQUENCE</scope>
    <source>
        <strain evidence="3">TBA100</strain>
    </source>
</reference>
<keyword evidence="3" id="KW-0255">Endonuclease</keyword>
<proteinExistence type="predicted"/>
<keyword evidence="4" id="KW-1185">Reference proteome</keyword>
<feature type="region of interest" description="Disordered" evidence="1">
    <location>
        <begin position="25"/>
        <end position="55"/>
    </location>
</feature>
<dbReference type="RefSeq" id="WP_301161807.1">
    <property type="nucleotide sequence ID" value="NZ_JAUHTC010000091.1"/>
</dbReference>
<name>A0ABT8HKW9_MYCAO</name>
<dbReference type="Proteomes" id="UP001172687">
    <property type="component" value="Unassembled WGS sequence"/>
</dbReference>
<feature type="domain" description="HNH" evidence="2">
    <location>
        <begin position="69"/>
        <end position="109"/>
    </location>
</feature>
<comment type="caution">
    <text evidence="3">The sequence shown here is derived from an EMBL/GenBank/DDBJ whole genome shotgun (WGS) entry which is preliminary data.</text>
</comment>
<accession>A0ABT8HKW9</accession>
<dbReference type="EMBL" id="JAUHTC010000091">
    <property type="protein sequence ID" value="MDN4521412.1"/>
    <property type="molecule type" value="Genomic_DNA"/>
</dbReference>
<dbReference type="Gene3D" id="1.10.30.50">
    <property type="match status" value="1"/>
</dbReference>
<dbReference type="GO" id="GO:0004519">
    <property type="term" value="F:endonuclease activity"/>
    <property type="evidence" value="ECO:0007669"/>
    <property type="project" value="UniProtKB-KW"/>
</dbReference>
<gene>
    <name evidence="3" type="ORF">QYF68_26840</name>
</gene>
<evidence type="ECO:0000259" key="2">
    <source>
        <dbReference type="Pfam" id="PF01844"/>
    </source>
</evidence>
<organism evidence="3 4">
    <name type="scientific">Mycolicibacterium austroafricanum</name>
    <name type="common">Mycobacterium austroafricanum</name>
    <dbReference type="NCBI Taxonomy" id="39687"/>
    <lineage>
        <taxon>Bacteria</taxon>
        <taxon>Bacillati</taxon>
        <taxon>Actinomycetota</taxon>
        <taxon>Actinomycetes</taxon>
        <taxon>Mycobacteriales</taxon>
        <taxon>Mycobacteriaceae</taxon>
        <taxon>Mycolicibacterium</taxon>
    </lineage>
</organism>
<protein>
    <submittedName>
        <fullName evidence="3">HNH endonuclease</fullName>
    </submittedName>
</protein>
<dbReference type="InterPro" id="IPR002711">
    <property type="entry name" value="HNH"/>
</dbReference>
<keyword evidence="3" id="KW-0378">Hydrolase</keyword>
<sequence length="116" mass="13311">MPRQRLRPCSQPGCPELQYDTRCAQHRRENDRRKRQVGSRASEPRDRERRKATVDAHRATYGDWCPGWGREAHASTDLTADHVEEVALGGDPHGALQTLCRSCNARKHASRQNRVR</sequence>